<evidence type="ECO:0000256" key="4">
    <source>
        <dbReference type="ARBA" id="ARBA00022692"/>
    </source>
</evidence>
<keyword evidence="5" id="KW-0256">Endoplasmic reticulum</keyword>
<name>A0AA88GQD1_NAELO</name>
<proteinExistence type="inferred from homology"/>
<keyword evidence="6 8" id="KW-1133">Transmembrane helix</keyword>
<evidence type="ECO:0000313" key="9">
    <source>
        <dbReference type="EMBL" id="KAG2386446.1"/>
    </source>
</evidence>
<protein>
    <submittedName>
        <fullName evidence="9">Uncharacterized protein</fullName>
    </submittedName>
</protein>
<reference evidence="9 10" key="1">
    <citation type="journal article" date="2018" name="BMC Genomics">
        <title>The genome of Naegleria lovaniensis, the basis for a comparative approach to unravel pathogenicity factors of the human pathogenic amoeba N. fowleri.</title>
        <authorList>
            <person name="Liechti N."/>
            <person name="Schurch N."/>
            <person name="Bruggmann R."/>
            <person name="Wittwer M."/>
        </authorList>
    </citation>
    <scope>NUCLEOTIDE SEQUENCE [LARGE SCALE GENOMIC DNA]</scope>
    <source>
        <strain evidence="9 10">ATCC 30569</strain>
    </source>
</reference>
<evidence type="ECO:0000256" key="6">
    <source>
        <dbReference type="ARBA" id="ARBA00022989"/>
    </source>
</evidence>
<evidence type="ECO:0000256" key="1">
    <source>
        <dbReference type="ARBA" id="ARBA00004477"/>
    </source>
</evidence>
<dbReference type="RefSeq" id="XP_044550438.1">
    <property type="nucleotide sequence ID" value="XM_044691581.1"/>
</dbReference>
<keyword evidence="7 8" id="KW-0472">Membrane</keyword>
<dbReference type="AlphaFoldDB" id="A0AA88GQD1"/>
<comment type="caution">
    <text evidence="9">The sequence shown here is derived from an EMBL/GenBank/DDBJ whole genome shotgun (WGS) entry which is preliminary data.</text>
</comment>
<dbReference type="GO" id="GO:0005459">
    <property type="term" value="F:UDP-galactose transmembrane transporter activity"/>
    <property type="evidence" value="ECO:0007669"/>
    <property type="project" value="TreeGrafter"/>
</dbReference>
<evidence type="ECO:0000256" key="3">
    <source>
        <dbReference type="ARBA" id="ARBA00022448"/>
    </source>
</evidence>
<keyword evidence="3" id="KW-0813">Transport</keyword>
<evidence type="ECO:0000256" key="2">
    <source>
        <dbReference type="ARBA" id="ARBA00010694"/>
    </source>
</evidence>
<dbReference type="InterPro" id="IPR037185">
    <property type="entry name" value="EmrE-like"/>
</dbReference>
<evidence type="ECO:0000256" key="5">
    <source>
        <dbReference type="ARBA" id="ARBA00022824"/>
    </source>
</evidence>
<feature type="transmembrane region" description="Helical" evidence="8">
    <location>
        <begin position="169"/>
        <end position="187"/>
    </location>
</feature>
<accession>A0AA88GQD1</accession>
<dbReference type="GO" id="GO:0000139">
    <property type="term" value="C:Golgi membrane"/>
    <property type="evidence" value="ECO:0007669"/>
    <property type="project" value="TreeGrafter"/>
</dbReference>
<dbReference type="PANTHER" id="PTHR10778">
    <property type="entry name" value="SOLUTE CARRIER FAMILY 35 MEMBER B"/>
    <property type="match status" value="1"/>
</dbReference>
<dbReference type="EMBL" id="PYSW02000015">
    <property type="protein sequence ID" value="KAG2386446.1"/>
    <property type="molecule type" value="Genomic_DNA"/>
</dbReference>
<feature type="transmembrane region" description="Helical" evidence="8">
    <location>
        <begin position="275"/>
        <end position="297"/>
    </location>
</feature>
<gene>
    <name evidence="9" type="ORF">C9374_002190</name>
</gene>
<evidence type="ECO:0000256" key="8">
    <source>
        <dbReference type="SAM" id="Phobius"/>
    </source>
</evidence>
<dbReference type="PANTHER" id="PTHR10778:SF10">
    <property type="entry name" value="SOLUTE CARRIER FAMILY 35 MEMBER B1"/>
    <property type="match status" value="1"/>
</dbReference>
<keyword evidence="10" id="KW-1185">Reference proteome</keyword>
<evidence type="ECO:0000256" key="7">
    <source>
        <dbReference type="ARBA" id="ARBA00023136"/>
    </source>
</evidence>
<feature type="transmembrane region" description="Helical" evidence="8">
    <location>
        <begin position="239"/>
        <end position="263"/>
    </location>
</feature>
<dbReference type="InterPro" id="IPR013657">
    <property type="entry name" value="SCL35B1-4/HUT1"/>
</dbReference>
<dbReference type="SUPFAM" id="SSF103481">
    <property type="entry name" value="Multidrug resistance efflux transporter EmrE"/>
    <property type="match status" value="1"/>
</dbReference>
<dbReference type="Proteomes" id="UP000816034">
    <property type="component" value="Unassembled WGS sequence"/>
</dbReference>
<keyword evidence="4 8" id="KW-0812">Transmembrane</keyword>
<organism evidence="9 10">
    <name type="scientific">Naegleria lovaniensis</name>
    <name type="common">Amoeba</name>
    <dbReference type="NCBI Taxonomy" id="51637"/>
    <lineage>
        <taxon>Eukaryota</taxon>
        <taxon>Discoba</taxon>
        <taxon>Heterolobosea</taxon>
        <taxon>Tetramitia</taxon>
        <taxon>Eutetramitia</taxon>
        <taxon>Vahlkampfiidae</taxon>
        <taxon>Naegleria</taxon>
    </lineage>
</organism>
<feature type="transmembrane region" description="Helical" evidence="8">
    <location>
        <begin position="199"/>
        <end position="219"/>
    </location>
</feature>
<dbReference type="GO" id="GO:0005460">
    <property type="term" value="F:UDP-glucose transmembrane transporter activity"/>
    <property type="evidence" value="ECO:0007669"/>
    <property type="project" value="TreeGrafter"/>
</dbReference>
<dbReference type="GeneID" id="68094646"/>
<comment type="similarity">
    <text evidence="2">Belongs to the nucleotide-sugar transporter family. SLC35B subfamily.</text>
</comment>
<dbReference type="Pfam" id="PF08449">
    <property type="entry name" value="UAA"/>
    <property type="match status" value="1"/>
</dbReference>
<dbReference type="GO" id="GO:0005789">
    <property type="term" value="C:endoplasmic reticulum membrane"/>
    <property type="evidence" value="ECO:0007669"/>
    <property type="project" value="UniProtKB-SubCell"/>
</dbReference>
<comment type="subcellular location">
    <subcellularLocation>
        <location evidence="1">Endoplasmic reticulum membrane</location>
        <topology evidence="1">Multi-pass membrane protein</topology>
    </subcellularLocation>
</comment>
<sequence length="369" mass="41358">MAQTTPSLNQHLSHSESVANLSVVHHHDHSHHKSYKTHPAEFAKIALGILVCFITANSFKEEITKTKFGTHSEVFTYTFFLSFIESLSDILAALGKIIYSKKHDQIRAAVSVETQKFFIMSAITHSTGIGLGNRALKYVDFPTQVLAKSCKMITAMSSCFLIVGKRYSMPRIVAVLVATLGISFYMFGENKKSHAESTAFGLMLLIVSVCADGVNNAVQELMKQHFKNKPKEAKPNSDQLMFFTKIYTSLLFFVCMIYFGEFWKAIDFCSRHSSIILNIVLLCAAGTIGNFFIFWGFAEFDNVEITFINTVRKLFTFLLSVLLYGHSFSQAQVIGATIVFIGVGLDWYFGSHPSVPVVVTKEEEEKKKQ</sequence>
<evidence type="ECO:0000313" key="10">
    <source>
        <dbReference type="Proteomes" id="UP000816034"/>
    </source>
</evidence>